<feature type="compositionally biased region" description="Gly residues" evidence="1">
    <location>
        <begin position="298"/>
        <end position="310"/>
    </location>
</feature>
<dbReference type="AlphaFoldDB" id="A0A2M9CNR1"/>
<evidence type="ECO:0000313" key="3">
    <source>
        <dbReference type="Proteomes" id="UP000228758"/>
    </source>
</evidence>
<organism evidence="2 3">
    <name type="scientific">Diaminobutyricimonas aerilata</name>
    <dbReference type="NCBI Taxonomy" id="1162967"/>
    <lineage>
        <taxon>Bacteria</taxon>
        <taxon>Bacillati</taxon>
        <taxon>Actinomycetota</taxon>
        <taxon>Actinomycetes</taxon>
        <taxon>Micrococcales</taxon>
        <taxon>Microbacteriaceae</taxon>
        <taxon>Diaminobutyricimonas</taxon>
    </lineage>
</organism>
<evidence type="ECO:0000256" key="1">
    <source>
        <dbReference type="SAM" id="MobiDB-lite"/>
    </source>
</evidence>
<comment type="caution">
    <text evidence="2">The sequence shown here is derived from an EMBL/GenBank/DDBJ whole genome shotgun (WGS) entry which is preliminary data.</text>
</comment>
<gene>
    <name evidence="2" type="ORF">CLV46_3134</name>
</gene>
<feature type="compositionally biased region" description="Pro residues" evidence="1">
    <location>
        <begin position="321"/>
        <end position="331"/>
    </location>
</feature>
<dbReference type="EMBL" id="PGFF01000001">
    <property type="protein sequence ID" value="PJJ73541.1"/>
    <property type="molecule type" value="Genomic_DNA"/>
</dbReference>
<feature type="region of interest" description="Disordered" evidence="1">
    <location>
        <begin position="298"/>
        <end position="331"/>
    </location>
</feature>
<protein>
    <recommendedName>
        <fullName evidence="4">Very-short-patch-repair endonuclease</fullName>
    </recommendedName>
</protein>
<name>A0A2M9CNR1_9MICO</name>
<accession>A0A2M9CNR1</accession>
<evidence type="ECO:0000313" key="2">
    <source>
        <dbReference type="EMBL" id="PJJ73541.1"/>
    </source>
</evidence>
<proteinExistence type="predicted"/>
<reference evidence="2 3" key="1">
    <citation type="submission" date="2017-11" db="EMBL/GenBank/DDBJ databases">
        <title>Genomic Encyclopedia of Archaeal and Bacterial Type Strains, Phase II (KMG-II): From Individual Species to Whole Genera.</title>
        <authorList>
            <person name="Goeker M."/>
        </authorList>
    </citation>
    <scope>NUCLEOTIDE SEQUENCE [LARGE SCALE GENOMIC DNA]</scope>
    <source>
        <strain evidence="2 3">DSM 27393</strain>
    </source>
</reference>
<evidence type="ECO:0008006" key="4">
    <source>
        <dbReference type="Google" id="ProtNLM"/>
    </source>
</evidence>
<dbReference type="Proteomes" id="UP000228758">
    <property type="component" value="Unassembled WGS sequence"/>
</dbReference>
<sequence length="331" mass="36530">MRDARDRDEVGIGEWVAELGGMAQKQQLIRRGAGDRHLTSAVRRGEVVRVRNGWYTTLPPQDPRVRAVRVGGRLTGISAVAAWGGWVERTGVLHVALPVNAARSRSPVNRRRRFAPGRDGVRRHWEEHARSTRGDSMFVDIRDALRRVALDEPIDVAVAAFDWALHSGRLERSDIDGLIEELPARAQVLRELVDGRRESLPESLVCTRAQLAGHRVRAQVRITDTLQRIDVVVDDIVAVEVDGKEHHLLAFERDREKDLAITRDGYHPLRPTARLVFDRWPEVLAAIRAAIAARRSGAGVGNSGLRGGPVGPRPGIAALSPLPPPTGARNS</sequence>
<keyword evidence="3" id="KW-1185">Reference proteome</keyword>